<feature type="compositionally biased region" description="Basic and acidic residues" evidence="1">
    <location>
        <begin position="711"/>
        <end position="720"/>
    </location>
</feature>
<dbReference type="GO" id="GO:0043565">
    <property type="term" value="F:sequence-specific DNA binding"/>
    <property type="evidence" value="ECO:0007669"/>
    <property type="project" value="InterPro"/>
</dbReference>
<dbReference type="SMART" id="SM00401">
    <property type="entry name" value="ZnF_GATA"/>
    <property type="match status" value="1"/>
</dbReference>
<dbReference type="AlphaFoldDB" id="D3BEY4"/>
<dbReference type="Proteomes" id="UP000001396">
    <property type="component" value="Unassembled WGS sequence"/>
</dbReference>
<dbReference type="CDD" id="cd00167">
    <property type="entry name" value="SANT"/>
    <property type="match status" value="1"/>
</dbReference>
<dbReference type="InterPro" id="IPR001005">
    <property type="entry name" value="SANT/Myb"/>
</dbReference>
<feature type="compositionally biased region" description="Low complexity" evidence="1">
    <location>
        <begin position="435"/>
        <end position="474"/>
    </location>
</feature>
<dbReference type="EMBL" id="ADBJ01000031">
    <property type="protein sequence ID" value="EFA80465.1"/>
    <property type="molecule type" value="Genomic_DNA"/>
</dbReference>
<feature type="region of interest" description="Disordered" evidence="1">
    <location>
        <begin position="770"/>
        <end position="811"/>
    </location>
</feature>
<dbReference type="InterPro" id="IPR000679">
    <property type="entry name" value="Znf_GATA"/>
</dbReference>
<feature type="compositionally biased region" description="Low complexity" evidence="1">
    <location>
        <begin position="790"/>
        <end position="809"/>
    </location>
</feature>
<feature type="compositionally biased region" description="Low complexity" evidence="1">
    <location>
        <begin position="851"/>
        <end position="865"/>
    </location>
</feature>
<feature type="region of interest" description="Disordered" evidence="1">
    <location>
        <begin position="260"/>
        <end position="354"/>
    </location>
</feature>
<sequence>MEIDIGNNGSEIDDADDDDQMQIEKEEHEIESLNRDIVRNVLLKSRQYRAMQTEGHHQLLMSTQKMNMAQKALYFNHLQSQLFNQGNLLQFATDDDNSDIHSYYSNSSSNSNSNRLSSIFIYNENIHNSNSSNNSSGSNGDDYIDDVDDDVHNDTTVLLTDSHDYENFDDGMVEENMFNGNTNGNGNGNGNVNGSFHINKSIAMSMKDFEEDTEPMDLGGGDSHREEEEEVNNINLVNQLNKVTNEALQDKITLNETSVENDEPISISNPTPISISNPINLKLENNNSSNDDQHINKESEDLLHHQDNNNNLDSSGSINKPVEEVEPKKEETKRQPLSITQSKPRRTGKKQCDYCGDTNPLYWRNGPNGLKTLCGDCAPKWADGKIHVPLRSANDDAVVSPSEEPVDEVPPPSEKPARPTRKTNKPPAPAEKPSKASAKAVAKSAAARASKPPAPAKAPAKTRATRKQTAAAASNEIPSQNETGLPVEPTRKRPGRKKKMPVEEIVVAVEPIVEPEEEDEEKEEDEIEQQINIVKTRARNYIEKKEKKVKEKKEKEKEKKDKEKEKVEEKEKDKLIVNNNIKAKVNNNSNSGIKVNNNNNSESKVDPLSKFKSVLNQVASSLRANKEKQQQQQKEKERELEYEQAQASKEINSDHWTEEEINNFNSALKSSRPTDVNYWQKVSNAVGTKSAEQCQLYQSNKFSTPNKKRKKEAEKEKDPSPFKLNPKSLNTLKTKKKLREFIEEQTRSKKQNLIDTTPFKKMNKQFITDDNDSSMEDLFDLNSNGDNNQEVDINSNKSNNNNNNNLVNKEVVDNDSVTPLKLNKDYWGSYIHRFTNQVTKEKKHQLKHQASTTSTTTTTSTTSTTPKSVNSKHHSKPTREEQIQSLMRIA</sequence>
<feature type="compositionally biased region" description="Basic and acidic residues" evidence="1">
    <location>
        <begin position="321"/>
        <end position="334"/>
    </location>
</feature>
<feature type="compositionally biased region" description="Polar residues" evidence="1">
    <location>
        <begin position="614"/>
        <end position="623"/>
    </location>
</feature>
<evidence type="ECO:0000259" key="2">
    <source>
        <dbReference type="SMART" id="SM00401"/>
    </source>
</evidence>
<feature type="compositionally biased region" description="Low complexity" evidence="1">
    <location>
        <begin position="264"/>
        <end position="280"/>
    </location>
</feature>
<feature type="compositionally biased region" description="Basic and acidic residues" evidence="1">
    <location>
        <begin position="291"/>
        <end position="307"/>
    </location>
</feature>
<dbReference type="SUPFAM" id="SSF46689">
    <property type="entry name" value="Homeodomain-like"/>
    <property type="match status" value="1"/>
</dbReference>
<dbReference type="STRING" id="670386.D3BEY4"/>
<feature type="region of interest" description="Disordered" evidence="1">
    <location>
        <begin position="697"/>
        <end position="728"/>
    </location>
</feature>
<dbReference type="GO" id="GO:0008270">
    <property type="term" value="F:zinc ion binding"/>
    <property type="evidence" value="ECO:0007669"/>
    <property type="project" value="InterPro"/>
</dbReference>
<feature type="region of interest" description="Disordered" evidence="1">
    <location>
        <begin position="395"/>
        <end position="657"/>
    </location>
</feature>
<dbReference type="InterPro" id="IPR013088">
    <property type="entry name" value="Znf_NHR/GATA"/>
</dbReference>
<organism evidence="3 4">
    <name type="scientific">Heterostelium pallidum (strain ATCC 26659 / Pp 5 / PN500)</name>
    <name type="common">Cellular slime mold</name>
    <name type="synonym">Polysphondylium pallidum</name>
    <dbReference type="NCBI Taxonomy" id="670386"/>
    <lineage>
        <taxon>Eukaryota</taxon>
        <taxon>Amoebozoa</taxon>
        <taxon>Evosea</taxon>
        <taxon>Eumycetozoa</taxon>
        <taxon>Dictyostelia</taxon>
        <taxon>Acytosteliales</taxon>
        <taxon>Acytosteliaceae</taxon>
        <taxon>Heterostelium</taxon>
    </lineage>
</organism>
<reference evidence="3 4" key="1">
    <citation type="journal article" date="2011" name="Genome Res.">
        <title>Phylogeny-wide analysis of social amoeba genomes highlights ancient origins for complex intercellular communication.</title>
        <authorList>
            <person name="Heidel A.J."/>
            <person name="Lawal H.M."/>
            <person name="Felder M."/>
            <person name="Schilde C."/>
            <person name="Helps N.R."/>
            <person name="Tunggal B."/>
            <person name="Rivero F."/>
            <person name="John U."/>
            <person name="Schleicher M."/>
            <person name="Eichinger L."/>
            <person name="Platzer M."/>
            <person name="Noegel A.A."/>
            <person name="Schaap P."/>
            <person name="Gloeckner G."/>
        </authorList>
    </citation>
    <scope>NUCLEOTIDE SEQUENCE [LARGE SCALE GENOMIC DNA]</scope>
    <source>
        <strain evidence="4">ATCC 26659 / Pp 5 / PN500</strain>
    </source>
</reference>
<dbReference type="SUPFAM" id="SSF57716">
    <property type="entry name" value="Glucocorticoid receptor-like (DNA-binding domain)"/>
    <property type="match status" value="1"/>
</dbReference>
<name>D3BEY4_HETP5</name>
<dbReference type="RefSeq" id="XP_020432585.1">
    <property type="nucleotide sequence ID" value="XM_020578137.1"/>
</dbReference>
<dbReference type="GeneID" id="31362781"/>
<feature type="compositionally biased region" description="Low complexity" evidence="1">
    <location>
        <begin position="503"/>
        <end position="512"/>
    </location>
</feature>
<protein>
    <submittedName>
        <fullName evidence="3">Myb domain-containing protein</fullName>
    </submittedName>
</protein>
<dbReference type="Gene3D" id="3.30.50.10">
    <property type="entry name" value="Erythroid Transcription Factor GATA-1, subunit A"/>
    <property type="match status" value="1"/>
</dbReference>
<feature type="compositionally biased region" description="Low complexity" evidence="1">
    <location>
        <begin position="576"/>
        <end position="602"/>
    </location>
</feature>
<keyword evidence="4" id="KW-1185">Reference proteome</keyword>
<feature type="compositionally biased region" description="Basic and acidic residues" evidence="1">
    <location>
        <begin position="624"/>
        <end position="641"/>
    </location>
</feature>
<feature type="domain" description="GATA-type" evidence="2">
    <location>
        <begin position="346"/>
        <end position="397"/>
    </location>
</feature>
<comment type="caution">
    <text evidence="3">The sequence shown here is derived from an EMBL/GenBank/DDBJ whole genome shotgun (WGS) entry which is preliminary data.</text>
</comment>
<evidence type="ECO:0000313" key="4">
    <source>
        <dbReference type="Proteomes" id="UP000001396"/>
    </source>
</evidence>
<evidence type="ECO:0000313" key="3">
    <source>
        <dbReference type="EMBL" id="EFA80465.1"/>
    </source>
</evidence>
<proteinExistence type="predicted"/>
<feature type="region of interest" description="Disordered" evidence="1">
    <location>
        <begin position="841"/>
        <end position="890"/>
    </location>
</feature>
<dbReference type="GO" id="GO:0006355">
    <property type="term" value="P:regulation of DNA-templated transcription"/>
    <property type="evidence" value="ECO:0007669"/>
    <property type="project" value="InterPro"/>
</dbReference>
<feature type="compositionally biased region" description="Acidic residues" evidence="1">
    <location>
        <begin position="770"/>
        <end position="779"/>
    </location>
</feature>
<evidence type="ECO:0000256" key="1">
    <source>
        <dbReference type="SAM" id="MobiDB-lite"/>
    </source>
</evidence>
<feature type="compositionally biased region" description="Basic and acidic residues" evidence="1">
    <location>
        <begin position="540"/>
        <end position="575"/>
    </location>
</feature>
<dbReference type="InParanoid" id="D3BEY4"/>
<accession>D3BEY4</accession>
<dbReference type="Gene3D" id="1.10.10.60">
    <property type="entry name" value="Homeodomain-like"/>
    <property type="match status" value="1"/>
</dbReference>
<feature type="compositionally biased region" description="Acidic residues" evidence="1">
    <location>
        <begin position="513"/>
        <end position="528"/>
    </location>
</feature>
<dbReference type="InterPro" id="IPR009057">
    <property type="entry name" value="Homeodomain-like_sf"/>
</dbReference>
<gene>
    <name evidence="3" type="ORF">PPL_07300</name>
</gene>